<proteinExistence type="predicted"/>
<dbReference type="AlphaFoldDB" id="A0A6J6I054"/>
<sequence length="1216" mass="133663">MSESQIPDLAIAGDSFDLWLSEIKQIGCSDPLSHFRDNSYGQINLERAHPGGLAQFVTGRPALLSNLVRDPLSFSRAHSAARRIKAKQAALSEHFGLDTLYMASGLVDLSADGKELRMPVLLWPVNLVRKHDDFELSLSRKAVVNPALAPALYAAYGVRLNNEDLLSHVQVGSDPIPIRVLDHIAALTESAGSPELRRILVISNFSSAAIELAADFRRSDNPVLKLLSGDLIADTSNQLGVADPIAVTDSDATQTKIVSRALAGASFAVETLPGCGYTQTVVLLIAALAHQGKRVLVLAPRRQTLNELSDRMAQIGLQGLGIRSSATWMDMIGAISRNEKAKPANYSSLATLRDSSREQVSNYFASFSKVDGELGVSIEQALEQLSRLAASRKPPINEARIDADQLGRHRDLTFALTLLRQASELGEFEIGPEDSSWFRARFENPQEIPARIALAKALHQGSFQELSDQLAQFTKTVEFVPARSVTDWLSYLELFVGVRDTLDKFKPEVFDRPLTELIFATAPRKDKSVMSGANRRRLKKLAKEYLRPGMHVADMHLALKEIQSQRDIWARHCLVAKAPQVPLGIAQAQNAANTFFEELKVLQLHLDSESVNPGLVDQPLDELRSILRSLAEDTSILDNYPERAMTQSRLDEAGLGQLSVELTKLHTTKDALQSELELAWWKSALETLLQRSGSSLAGDHNQVVANEQRFSQSEKDLIREGAKTVAFELATSWKNSLEIFPTEAQTLKELLKLKRAVLSEVQALAPNVYKALAPVVMCSPYEVPTVLSRSDSFDVAIVLDGAGSSIAENYSGLARASQAIIFGDDAIAAATGFNLECLPDESIERVLPESIFTAARTVMPVEVLKRSYRSSGQVLGDYINSEFYGDRIIFEPSKDSYFGRSNAVLVKVAAAKAAEPESLDAEVAQVIDLIFSHATWSPQDSLLVATASQKHAERLDQALQAGMRDKAHLAEFFEGHGREKFEITTIQDLAHRIADRVIFSVGFGKGSSGSAPKSLGLISHRDGNRYLANCLVSARKHLTAVSALEPVDLVDPSIIGSDVLREMLSEISKPTRKAVEADVNPMIADLAIRLTKFGVTTRTNFSSRLKLVASVGEKAAVVEPDWGLLGYNLSERHRLRPMMLESLGWEYIRVPSFELFADPELVAQRIAIALGIEVSKKPQPLFEMEPRAFEDTHSAWGDPVDSNDQRLREDKPPHWA</sequence>
<organism evidence="2">
    <name type="scientific">freshwater metagenome</name>
    <dbReference type="NCBI Taxonomy" id="449393"/>
    <lineage>
        <taxon>unclassified sequences</taxon>
        <taxon>metagenomes</taxon>
        <taxon>ecological metagenomes</taxon>
    </lineage>
</organism>
<gene>
    <name evidence="2" type="ORF">UFOPK1931_00230</name>
</gene>
<name>A0A6J6I054_9ZZZZ</name>
<dbReference type="InterPro" id="IPR027417">
    <property type="entry name" value="P-loop_NTPase"/>
</dbReference>
<protein>
    <submittedName>
        <fullName evidence="2">Unannotated protein</fullName>
    </submittedName>
</protein>
<dbReference type="InterPro" id="IPR025103">
    <property type="entry name" value="DUF4011"/>
</dbReference>
<dbReference type="Pfam" id="PF13195">
    <property type="entry name" value="DUF4011"/>
    <property type="match status" value="1"/>
</dbReference>
<dbReference type="EMBL" id="CAEZVE010000023">
    <property type="protein sequence ID" value="CAB4616854.1"/>
    <property type="molecule type" value="Genomic_DNA"/>
</dbReference>
<feature type="compositionally biased region" description="Basic and acidic residues" evidence="1">
    <location>
        <begin position="1203"/>
        <end position="1216"/>
    </location>
</feature>
<reference evidence="2" key="1">
    <citation type="submission" date="2020-05" db="EMBL/GenBank/DDBJ databases">
        <authorList>
            <person name="Chiriac C."/>
            <person name="Salcher M."/>
            <person name="Ghai R."/>
            <person name="Kavagutti S V."/>
        </authorList>
    </citation>
    <scope>NUCLEOTIDE SEQUENCE</scope>
</reference>
<evidence type="ECO:0000313" key="2">
    <source>
        <dbReference type="EMBL" id="CAB4616854.1"/>
    </source>
</evidence>
<evidence type="ECO:0000256" key="1">
    <source>
        <dbReference type="SAM" id="MobiDB-lite"/>
    </source>
</evidence>
<accession>A0A6J6I054</accession>
<dbReference type="Gene3D" id="3.40.50.300">
    <property type="entry name" value="P-loop containing nucleotide triphosphate hydrolases"/>
    <property type="match status" value="1"/>
</dbReference>
<dbReference type="SUPFAM" id="SSF52540">
    <property type="entry name" value="P-loop containing nucleoside triphosphate hydrolases"/>
    <property type="match status" value="1"/>
</dbReference>
<feature type="region of interest" description="Disordered" evidence="1">
    <location>
        <begin position="1189"/>
        <end position="1216"/>
    </location>
</feature>